<comment type="caution">
    <text evidence="2">The sequence shown here is derived from an EMBL/GenBank/DDBJ whole genome shotgun (WGS) entry which is preliminary data.</text>
</comment>
<evidence type="ECO:0000313" key="2">
    <source>
        <dbReference type="EMBL" id="KAL3323685.1"/>
    </source>
</evidence>
<dbReference type="EMBL" id="JBJKTR010000023">
    <property type="protein sequence ID" value="KAL3323685.1"/>
    <property type="molecule type" value="Genomic_DNA"/>
</dbReference>
<evidence type="ECO:0000313" key="3">
    <source>
        <dbReference type="Proteomes" id="UP001627284"/>
    </source>
</evidence>
<dbReference type="PANTHER" id="PTHR31672">
    <property type="entry name" value="BNACNNG10540D PROTEIN"/>
    <property type="match status" value="1"/>
</dbReference>
<dbReference type="Proteomes" id="UP001627284">
    <property type="component" value="Unassembled WGS sequence"/>
</dbReference>
<dbReference type="InterPro" id="IPR050796">
    <property type="entry name" value="SCF_F-box_component"/>
</dbReference>
<gene>
    <name evidence="2" type="ORF">AABB24_038043</name>
</gene>
<dbReference type="InterPro" id="IPR001810">
    <property type="entry name" value="F-box_dom"/>
</dbReference>
<name>A0ABD2QVX6_9SOLN</name>
<dbReference type="SUPFAM" id="SSF81383">
    <property type="entry name" value="F-box domain"/>
    <property type="match status" value="1"/>
</dbReference>
<organism evidence="2 3">
    <name type="scientific">Solanum stoloniferum</name>
    <dbReference type="NCBI Taxonomy" id="62892"/>
    <lineage>
        <taxon>Eukaryota</taxon>
        <taxon>Viridiplantae</taxon>
        <taxon>Streptophyta</taxon>
        <taxon>Embryophyta</taxon>
        <taxon>Tracheophyta</taxon>
        <taxon>Spermatophyta</taxon>
        <taxon>Magnoliopsida</taxon>
        <taxon>eudicotyledons</taxon>
        <taxon>Gunneridae</taxon>
        <taxon>Pentapetalae</taxon>
        <taxon>asterids</taxon>
        <taxon>lamiids</taxon>
        <taxon>Solanales</taxon>
        <taxon>Solanaceae</taxon>
        <taxon>Solanoideae</taxon>
        <taxon>Solaneae</taxon>
        <taxon>Solanum</taxon>
    </lineage>
</organism>
<dbReference type="Pfam" id="PF00646">
    <property type="entry name" value="F-box"/>
    <property type="match status" value="1"/>
</dbReference>
<dbReference type="PANTHER" id="PTHR31672:SF13">
    <property type="entry name" value="F-BOX PROTEIN CPR30-LIKE"/>
    <property type="match status" value="1"/>
</dbReference>
<dbReference type="AlphaFoldDB" id="A0ABD2QVX6"/>
<dbReference type="Gene3D" id="1.20.1280.50">
    <property type="match status" value="1"/>
</dbReference>
<dbReference type="PROSITE" id="PS50181">
    <property type="entry name" value="FBOX"/>
    <property type="match status" value="1"/>
</dbReference>
<protein>
    <recommendedName>
        <fullName evidence="1">F-box domain-containing protein</fullName>
    </recommendedName>
</protein>
<proteinExistence type="predicted"/>
<keyword evidence="3" id="KW-1185">Reference proteome</keyword>
<reference evidence="2 3" key="1">
    <citation type="submission" date="2024-05" db="EMBL/GenBank/DDBJ databases">
        <title>De novo assembly of an allotetraploid wild potato.</title>
        <authorList>
            <person name="Hosaka A.J."/>
        </authorList>
    </citation>
    <scope>NUCLEOTIDE SEQUENCE [LARGE SCALE GENOMIC DNA]</scope>
    <source>
        <tissue evidence="2">Young leaves</tissue>
    </source>
</reference>
<sequence length="185" mass="21257">MNISSESKTLENQIGSVAMAQKKKNNRELPNSFATKKQKTKKKANFMFSALLSPLFSLLTNNNFLSKLLGKKTPLIHLQKPSIDQLDVQDRVMVCVPEEILVNILSRLSVRFLLRFKCVSKFCSTLISDPYFTMKHLNRAKNDQDSQKLLINQRCPKDSIFSLYCCPLSLVQRLRMYKNLNLIAL</sequence>
<dbReference type="InterPro" id="IPR036047">
    <property type="entry name" value="F-box-like_dom_sf"/>
</dbReference>
<evidence type="ECO:0000259" key="1">
    <source>
        <dbReference type="PROSITE" id="PS50181"/>
    </source>
</evidence>
<accession>A0ABD2QVX6</accession>
<dbReference type="SMART" id="SM00256">
    <property type="entry name" value="FBOX"/>
    <property type="match status" value="1"/>
</dbReference>
<feature type="domain" description="F-box" evidence="1">
    <location>
        <begin position="90"/>
        <end position="137"/>
    </location>
</feature>